<evidence type="ECO:0000256" key="3">
    <source>
        <dbReference type="ARBA" id="ARBA00022490"/>
    </source>
</evidence>
<dbReference type="SUPFAM" id="SSF81383">
    <property type="entry name" value="F-box domain"/>
    <property type="match status" value="1"/>
</dbReference>
<comment type="caution">
    <text evidence="7">The sequence shown here is derived from an EMBL/GenBank/DDBJ whole genome shotgun (WGS) entry which is preliminary data.</text>
</comment>
<evidence type="ECO:0000313" key="7">
    <source>
        <dbReference type="EMBL" id="KAK5169446.1"/>
    </source>
</evidence>
<keyword evidence="3" id="KW-0963">Cytoplasm</keyword>
<keyword evidence="4 5" id="KW-0206">Cytoskeleton</keyword>
<dbReference type="Pfam" id="PF04699">
    <property type="entry name" value="P16-Arc"/>
    <property type="match status" value="1"/>
</dbReference>
<evidence type="ECO:0000256" key="5">
    <source>
        <dbReference type="RuleBase" id="RU004301"/>
    </source>
</evidence>
<comment type="subcellular location">
    <subcellularLocation>
        <location evidence="1">Cytoplasm</location>
        <location evidence="1">Cytoskeleton</location>
    </subcellularLocation>
</comment>
<proteinExistence type="inferred from homology"/>
<dbReference type="Gene3D" id="1.25.40.190">
    <property type="entry name" value="Actin-related protein 2/3 complex subunit 5"/>
    <property type="match status" value="1"/>
</dbReference>
<protein>
    <recommendedName>
        <fullName evidence="5">Actin-related protein 2/3 complex subunit 5</fullName>
    </recommendedName>
</protein>
<reference evidence="7 8" key="1">
    <citation type="submission" date="2023-08" db="EMBL/GenBank/DDBJ databases">
        <title>Black Yeasts Isolated from many extreme environments.</title>
        <authorList>
            <person name="Coleine C."/>
            <person name="Stajich J.E."/>
            <person name="Selbmann L."/>
        </authorList>
    </citation>
    <scope>NUCLEOTIDE SEQUENCE [LARGE SCALE GENOMIC DNA]</scope>
    <source>
        <strain evidence="7 8">CCFEE 5935</strain>
    </source>
</reference>
<name>A0AAV9PAM2_9PEZI</name>
<dbReference type="EMBL" id="JAVRRT010000008">
    <property type="protein sequence ID" value="KAK5169446.1"/>
    <property type="molecule type" value="Genomic_DNA"/>
</dbReference>
<dbReference type="RefSeq" id="XP_064658792.1">
    <property type="nucleotide sequence ID" value="XM_064802667.1"/>
</dbReference>
<dbReference type="PANTHER" id="PTHR12644">
    <property type="entry name" value="ARP2/3 COMPLEX 16 KD SUBUNIT P16-ARC"/>
    <property type="match status" value="1"/>
</dbReference>
<evidence type="ECO:0000256" key="4">
    <source>
        <dbReference type="ARBA" id="ARBA00023212"/>
    </source>
</evidence>
<feature type="region of interest" description="Disordered" evidence="6">
    <location>
        <begin position="125"/>
        <end position="158"/>
    </location>
</feature>
<organism evidence="7 8">
    <name type="scientific">Saxophila tyrrhenica</name>
    <dbReference type="NCBI Taxonomy" id="1690608"/>
    <lineage>
        <taxon>Eukaryota</taxon>
        <taxon>Fungi</taxon>
        <taxon>Dikarya</taxon>
        <taxon>Ascomycota</taxon>
        <taxon>Pezizomycotina</taxon>
        <taxon>Dothideomycetes</taxon>
        <taxon>Dothideomycetidae</taxon>
        <taxon>Mycosphaerellales</taxon>
        <taxon>Extremaceae</taxon>
        <taxon>Saxophila</taxon>
    </lineage>
</organism>
<dbReference type="Proteomes" id="UP001337655">
    <property type="component" value="Unassembled WGS sequence"/>
</dbReference>
<evidence type="ECO:0000313" key="8">
    <source>
        <dbReference type="Proteomes" id="UP001337655"/>
    </source>
</evidence>
<dbReference type="InterPro" id="IPR036743">
    <property type="entry name" value="ARPC5_sf"/>
</dbReference>
<dbReference type="GeneID" id="89926763"/>
<dbReference type="InterPro" id="IPR006789">
    <property type="entry name" value="ARPC5"/>
</dbReference>
<comment type="similarity">
    <text evidence="2 5">Belongs to the ARPC5 family.</text>
</comment>
<dbReference type="CDD" id="cd09917">
    <property type="entry name" value="F-box_SF"/>
    <property type="match status" value="1"/>
</dbReference>
<comment type="function">
    <text evidence="5">Functions as component of the Arp2/3 complex which is involved in regulation of actin polymerization and together with an activating nucleation-promoting factor (NPF) mediates the formation of branched actin networks. Arp2/3 complex plays a critical role in the control of cell morphogenesis via the modulation of cell polarity development.</text>
</comment>
<keyword evidence="8" id="KW-1185">Reference proteome</keyword>
<evidence type="ECO:0000256" key="6">
    <source>
        <dbReference type="SAM" id="MobiDB-lite"/>
    </source>
</evidence>
<sequence>MANINWRTINIDALDPESATNFDLSTLTPAVQPVSTSDVQTLSGQIRQLLRGGDSEGALKGALENAPYGADEQGKAIHLTTVTEILQNIRQAEMTPMLQRMYQSDGGSEMCDTLMKYLYKGMAQGAPSGSESRTNAAGGRNITPQATGFTQAGGRNFGGGEGGGQAMSVLLSWHEKESAPLRDQANFFSDVAQSSAFAKPRRRSSSAIPARAAVLNTAELLENILVHLPMLDILTSRRVSTIFRDVVNDSIALQRKLFFMADAPPQLWGIGLETIPCVMQQYDPDVYRSLVSKSDRCAQDSGSDLESLVTTPVRLNPLLELRKETSRPIRLPPRASDHYTLCKLRRDLPDPLRQPSWRKMYLSDPPCDVIQACVAFECEESKKGGWPQYSVEEMLKEDVRFCEIEKKNGEEVDTKMDLKKYGWTFGALVDTTLSDGKMIGRDGKKWGGVDQGIEEYVRSWELAGGGAAYVERKCSDLQLCNVSVPTEDEWRMMEEGGGGSSQ</sequence>
<dbReference type="GO" id="GO:0030833">
    <property type="term" value="P:regulation of actin filament polymerization"/>
    <property type="evidence" value="ECO:0007669"/>
    <property type="project" value="InterPro"/>
</dbReference>
<evidence type="ECO:0000256" key="1">
    <source>
        <dbReference type="ARBA" id="ARBA00004245"/>
    </source>
</evidence>
<evidence type="ECO:0000256" key="2">
    <source>
        <dbReference type="ARBA" id="ARBA00006084"/>
    </source>
</evidence>
<dbReference type="InterPro" id="IPR036047">
    <property type="entry name" value="F-box-like_dom_sf"/>
</dbReference>
<dbReference type="GO" id="GO:0005885">
    <property type="term" value="C:Arp2/3 protein complex"/>
    <property type="evidence" value="ECO:0007669"/>
    <property type="project" value="InterPro"/>
</dbReference>
<gene>
    <name evidence="7" type="ORF">LTR77_005422</name>
</gene>
<dbReference type="AlphaFoldDB" id="A0AAV9PAM2"/>
<accession>A0AAV9PAM2</accession>
<dbReference type="GO" id="GO:0034314">
    <property type="term" value="P:Arp2/3 complex-mediated actin nucleation"/>
    <property type="evidence" value="ECO:0007669"/>
    <property type="project" value="InterPro"/>
</dbReference>
<dbReference type="SUPFAM" id="SSF69103">
    <property type="entry name" value="Arp2/3 complex 16 kDa subunit ARPC5"/>
    <property type="match status" value="1"/>
</dbReference>